<dbReference type="AlphaFoldDB" id="A0AAU7PQS9"/>
<organism evidence="1">
    <name type="scientific">Lacrimispora sp. BS-2</name>
    <dbReference type="NCBI Taxonomy" id="3151850"/>
    <lineage>
        <taxon>Bacteria</taxon>
        <taxon>Bacillati</taxon>
        <taxon>Bacillota</taxon>
        <taxon>Clostridia</taxon>
        <taxon>Lachnospirales</taxon>
        <taxon>Lachnospiraceae</taxon>
        <taxon>Lacrimispora</taxon>
    </lineage>
</organism>
<accession>A0AAU7PQS9</accession>
<protein>
    <submittedName>
        <fullName evidence="1">Uncharacterized protein</fullName>
    </submittedName>
</protein>
<proteinExistence type="predicted"/>
<sequence>MDKLPDTSGSEISPYRMAQLVKVSSKITDLMVSNIWQLSYDELNIVLDLVRMAAERGHEGR</sequence>
<gene>
    <name evidence="1" type="ORF">ABFV83_02160</name>
</gene>
<reference evidence="1" key="1">
    <citation type="submission" date="2024-06" db="EMBL/GenBank/DDBJ databases">
        <title>Lacrimispora cavernae sp. nov., a novel anaerobe isolated from bat guano pile inside a cave.</title>
        <authorList>
            <person name="Miller S.L."/>
            <person name="Lu N."/>
            <person name="King J."/>
            <person name="Sankaranarayanan K."/>
            <person name="Lawson P.A."/>
        </authorList>
    </citation>
    <scope>NUCLEOTIDE SEQUENCE</scope>
    <source>
        <strain evidence="1">BS-2</strain>
    </source>
</reference>
<name>A0AAU7PQS9_9FIRM</name>
<evidence type="ECO:0000313" key="1">
    <source>
        <dbReference type="EMBL" id="XBS54619.1"/>
    </source>
</evidence>
<dbReference type="RefSeq" id="WP_349947311.1">
    <property type="nucleotide sequence ID" value="NZ_CP157940.1"/>
</dbReference>
<dbReference type="EMBL" id="CP157940">
    <property type="protein sequence ID" value="XBS54619.1"/>
    <property type="molecule type" value="Genomic_DNA"/>
</dbReference>